<gene>
    <name evidence="1" type="ORF">RPERSI_LOCUS30347</name>
</gene>
<accession>A0ACA9SF74</accession>
<protein>
    <submittedName>
        <fullName evidence="1">34855_t:CDS:1</fullName>
    </submittedName>
</protein>
<keyword evidence="2" id="KW-1185">Reference proteome</keyword>
<proteinExistence type="predicted"/>
<evidence type="ECO:0000313" key="1">
    <source>
        <dbReference type="EMBL" id="CAG8837554.1"/>
    </source>
</evidence>
<organism evidence="1 2">
    <name type="scientific">Racocetra persica</name>
    <dbReference type="NCBI Taxonomy" id="160502"/>
    <lineage>
        <taxon>Eukaryota</taxon>
        <taxon>Fungi</taxon>
        <taxon>Fungi incertae sedis</taxon>
        <taxon>Mucoromycota</taxon>
        <taxon>Glomeromycotina</taxon>
        <taxon>Glomeromycetes</taxon>
        <taxon>Diversisporales</taxon>
        <taxon>Gigasporaceae</taxon>
        <taxon>Racocetra</taxon>
    </lineage>
</organism>
<sequence>HDPTPQIYQPNKINTLPSGNYAHEIPDKIIFWIQELQYYSKDIYKLFGNELADAENELNIIDFENFCESLCIEIENTLNGFVKWMNIWIHLPLSICRLGRE</sequence>
<comment type="caution">
    <text evidence="1">The sequence shown here is derived from an EMBL/GenBank/DDBJ whole genome shotgun (WGS) entry which is preliminary data.</text>
</comment>
<name>A0ACA9SF74_9GLOM</name>
<reference evidence="1" key="1">
    <citation type="submission" date="2021-06" db="EMBL/GenBank/DDBJ databases">
        <authorList>
            <person name="Kallberg Y."/>
            <person name="Tangrot J."/>
            <person name="Rosling A."/>
        </authorList>
    </citation>
    <scope>NUCLEOTIDE SEQUENCE</scope>
    <source>
        <strain evidence="1">MA461A</strain>
    </source>
</reference>
<dbReference type="EMBL" id="CAJVQC010117983">
    <property type="protein sequence ID" value="CAG8837554.1"/>
    <property type="molecule type" value="Genomic_DNA"/>
</dbReference>
<feature type="non-terminal residue" evidence="1">
    <location>
        <position position="101"/>
    </location>
</feature>
<dbReference type="Proteomes" id="UP000789920">
    <property type="component" value="Unassembled WGS sequence"/>
</dbReference>
<feature type="non-terminal residue" evidence="1">
    <location>
        <position position="1"/>
    </location>
</feature>
<evidence type="ECO:0000313" key="2">
    <source>
        <dbReference type="Proteomes" id="UP000789920"/>
    </source>
</evidence>